<dbReference type="Proteomes" id="UP001500665">
    <property type="component" value="Unassembled WGS sequence"/>
</dbReference>
<organism evidence="1 2">
    <name type="scientific">Actinocorallia libanotica</name>
    <dbReference type="NCBI Taxonomy" id="46162"/>
    <lineage>
        <taxon>Bacteria</taxon>
        <taxon>Bacillati</taxon>
        <taxon>Actinomycetota</taxon>
        <taxon>Actinomycetes</taxon>
        <taxon>Streptosporangiales</taxon>
        <taxon>Thermomonosporaceae</taxon>
        <taxon>Actinocorallia</taxon>
    </lineage>
</organism>
<keyword evidence="2" id="KW-1185">Reference proteome</keyword>
<accession>A0ABN1RKI2</accession>
<proteinExistence type="predicted"/>
<evidence type="ECO:0000313" key="2">
    <source>
        <dbReference type="Proteomes" id="UP001500665"/>
    </source>
</evidence>
<dbReference type="RefSeq" id="WP_344243207.1">
    <property type="nucleotide sequence ID" value="NZ_BAAAHH010000021.1"/>
</dbReference>
<protein>
    <submittedName>
        <fullName evidence="1">Uncharacterized protein</fullName>
    </submittedName>
</protein>
<sequence length="218" mass="23200">MSDARVRSAARFPDHGMGGLGQVAHGVLHDAREAGAVAEPRLFLGLNTLPDPPFPVVGYIGFPAAPGAWQACGENLVVFLESAVGSLRAQPVPPGSAYGPEHHRMQRLLRQDAIVMSYPAYMVLPEESSAGRAVLDNLTEGYLLPEDLELSPGARMTELAWAVERSGARRIMLLPPGAAGDTVYALNADAADGKGTVVLDLLAELLDAQYTWSRKVFG</sequence>
<evidence type="ECO:0000313" key="1">
    <source>
        <dbReference type="EMBL" id="GAA0958993.1"/>
    </source>
</evidence>
<gene>
    <name evidence="1" type="ORF">GCM10009550_48270</name>
</gene>
<dbReference type="EMBL" id="BAAAHH010000021">
    <property type="protein sequence ID" value="GAA0958993.1"/>
    <property type="molecule type" value="Genomic_DNA"/>
</dbReference>
<name>A0ABN1RKI2_9ACTN</name>
<reference evidence="1 2" key="1">
    <citation type="journal article" date="2019" name="Int. J. Syst. Evol. Microbiol.">
        <title>The Global Catalogue of Microorganisms (GCM) 10K type strain sequencing project: providing services to taxonomists for standard genome sequencing and annotation.</title>
        <authorList>
            <consortium name="The Broad Institute Genomics Platform"/>
            <consortium name="The Broad Institute Genome Sequencing Center for Infectious Disease"/>
            <person name="Wu L."/>
            <person name="Ma J."/>
        </authorList>
    </citation>
    <scope>NUCLEOTIDE SEQUENCE [LARGE SCALE GENOMIC DNA]</scope>
    <source>
        <strain evidence="1 2">JCM 10696</strain>
    </source>
</reference>
<comment type="caution">
    <text evidence="1">The sequence shown here is derived from an EMBL/GenBank/DDBJ whole genome shotgun (WGS) entry which is preliminary data.</text>
</comment>